<feature type="transmembrane region" description="Helical" evidence="1">
    <location>
        <begin position="84"/>
        <end position="113"/>
    </location>
</feature>
<feature type="transmembrane region" description="Helical" evidence="1">
    <location>
        <begin position="12"/>
        <end position="45"/>
    </location>
</feature>
<dbReference type="Pfam" id="PF13687">
    <property type="entry name" value="DUF4153"/>
    <property type="match status" value="1"/>
</dbReference>
<name>A0ABZ2PQE1_9NOCA</name>
<dbReference type="InterPro" id="IPR025291">
    <property type="entry name" value="DUF4153"/>
</dbReference>
<feature type="transmembrane region" description="Helical" evidence="1">
    <location>
        <begin position="134"/>
        <end position="158"/>
    </location>
</feature>
<keyword evidence="1" id="KW-0472">Membrane</keyword>
<gene>
    <name evidence="2" type="ORF">WDS16_13475</name>
</gene>
<evidence type="ECO:0000313" key="2">
    <source>
        <dbReference type="EMBL" id="WXG71403.1"/>
    </source>
</evidence>
<feature type="transmembrane region" description="Helical" evidence="1">
    <location>
        <begin position="221"/>
        <end position="245"/>
    </location>
</feature>
<feature type="transmembrane region" description="Helical" evidence="1">
    <location>
        <begin position="329"/>
        <end position="349"/>
    </location>
</feature>
<keyword evidence="1" id="KW-1133">Transmembrane helix</keyword>
<evidence type="ECO:0000256" key="1">
    <source>
        <dbReference type="SAM" id="Phobius"/>
    </source>
</evidence>
<dbReference type="RefSeq" id="WP_338893132.1">
    <property type="nucleotide sequence ID" value="NZ_CP147846.1"/>
</dbReference>
<proteinExistence type="predicted"/>
<keyword evidence="1" id="KW-0812">Transmembrane</keyword>
<protein>
    <submittedName>
        <fullName evidence="2">DUF4173 domain-containing protein</fullName>
    </submittedName>
</protein>
<feature type="transmembrane region" description="Helical" evidence="1">
    <location>
        <begin position="178"/>
        <end position="200"/>
    </location>
</feature>
<accession>A0ABZ2PQE1</accession>
<feature type="transmembrane region" description="Helical" evidence="1">
    <location>
        <begin position="265"/>
        <end position="284"/>
    </location>
</feature>
<feature type="transmembrane region" description="Helical" evidence="1">
    <location>
        <begin position="296"/>
        <end position="317"/>
    </location>
</feature>
<dbReference type="EMBL" id="CP147846">
    <property type="protein sequence ID" value="WXG71403.1"/>
    <property type="molecule type" value="Genomic_DNA"/>
</dbReference>
<sequence>MRHAAAPRHVLVGALLAGVVGSVVLSGTGIGYPITAVAILVAVACARPERTTTWHAAGALTVLALSSVAVFRSAGWLVTMSMWLAVFVAGAVLSGSWTFRGTALGAMTPVLVMTRTVRWTSRGMRRLDTGRIHFGRVAAVAVVTIVVVGVFAALFAGADPAFERLVDDVAPEWDPGVAAARVMVFLLVAGGVLAASYLVVNRPRFDRLARPSSRTIRLWEWIVPLAALVAVFAGFVGVQIGSLFGGQSHVLVTDGLTNAEYARQGFWQLLAVTALTLLVIAIVIRKAPRTSVVDRAALRILLGLLCTLSLVVVASALHRMSLYEQQYGYTTLRLFVTAVELWLGSVFLLVMATGLKMSGRWLPRAVGAGAVLTVLGLAVLNPDAYIARHNVERFETTGKIDTRYLSRLSSDAAPELDRLPEPYRSCALGAGEPSGSWRDWNVPDARASELLDQRPTVTCASMP</sequence>
<keyword evidence="3" id="KW-1185">Reference proteome</keyword>
<dbReference type="Proteomes" id="UP001432000">
    <property type="component" value="Chromosome"/>
</dbReference>
<evidence type="ECO:0000313" key="3">
    <source>
        <dbReference type="Proteomes" id="UP001432000"/>
    </source>
</evidence>
<reference evidence="2 3" key="1">
    <citation type="submission" date="2024-03" db="EMBL/GenBank/DDBJ databases">
        <title>Natural products discovery in diverse microorganisms through a two-stage MS feature dereplication strategy.</title>
        <authorList>
            <person name="Zhang R."/>
        </authorList>
    </citation>
    <scope>NUCLEOTIDE SEQUENCE [LARGE SCALE GENOMIC DNA]</scope>
    <source>
        <strain evidence="2 3">18930</strain>
    </source>
</reference>
<feature type="transmembrane region" description="Helical" evidence="1">
    <location>
        <begin position="57"/>
        <end position="78"/>
    </location>
</feature>
<organism evidence="2 3">
    <name type="scientific">Rhodococcus sovatensis</name>
    <dbReference type="NCBI Taxonomy" id="1805840"/>
    <lineage>
        <taxon>Bacteria</taxon>
        <taxon>Bacillati</taxon>
        <taxon>Actinomycetota</taxon>
        <taxon>Actinomycetes</taxon>
        <taxon>Mycobacteriales</taxon>
        <taxon>Nocardiaceae</taxon>
        <taxon>Rhodococcus</taxon>
    </lineage>
</organism>